<dbReference type="InterPro" id="IPR015919">
    <property type="entry name" value="Cadherin-like_sf"/>
</dbReference>
<dbReference type="Gene3D" id="2.60.40.10">
    <property type="entry name" value="Immunoglobulins"/>
    <property type="match status" value="1"/>
</dbReference>
<dbReference type="InterPro" id="IPR010221">
    <property type="entry name" value="VCBS_dom"/>
</dbReference>
<dbReference type="InterPro" id="IPR002105">
    <property type="entry name" value="Dockerin_1_rpt"/>
</dbReference>
<dbReference type="Pfam" id="PF05345">
    <property type="entry name" value="He_PIG"/>
    <property type="match status" value="1"/>
</dbReference>
<dbReference type="SUPFAM" id="SSF63446">
    <property type="entry name" value="Type I dockerin domain"/>
    <property type="match status" value="1"/>
</dbReference>
<dbReference type="GO" id="GO:0004553">
    <property type="term" value="F:hydrolase activity, hydrolyzing O-glycosyl compounds"/>
    <property type="evidence" value="ECO:0007669"/>
    <property type="project" value="InterPro"/>
</dbReference>
<accession>A0A5C5ZA75</accession>
<proteinExistence type="predicted"/>
<evidence type="ECO:0000313" key="3">
    <source>
        <dbReference type="EMBL" id="TWT84232.1"/>
    </source>
</evidence>
<evidence type="ECO:0000259" key="2">
    <source>
        <dbReference type="SMART" id="SM00736"/>
    </source>
</evidence>
<evidence type="ECO:0000256" key="1">
    <source>
        <dbReference type="SAM" id="MobiDB-lite"/>
    </source>
</evidence>
<dbReference type="Pfam" id="PF00404">
    <property type="entry name" value="Dockerin_1"/>
    <property type="match status" value="1"/>
</dbReference>
<feature type="compositionally biased region" description="Basic and acidic residues" evidence="1">
    <location>
        <begin position="529"/>
        <end position="542"/>
    </location>
</feature>
<dbReference type="Gene3D" id="2.60.40.3440">
    <property type="match status" value="2"/>
</dbReference>
<dbReference type="GO" id="GO:0016020">
    <property type="term" value="C:membrane"/>
    <property type="evidence" value="ECO:0007669"/>
    <property type="project" value="InterPro"/>
</dbReference>
<feature type="domain" description="Dystroglycan-type cadherin-like" evidence="2">
    <location>
        <begin position="11"/>
        <end position="110"/>
    </location>
</feature>
<dbReference type="AlphaFoldDB" id="A0A5C5ZA75"/>
<dbReference type="NCBIfam" id="TIGR01965">
    <property type="entry name" value="VCBS_repeat"/>
    <property type="match status" value="1"/>
</dbReference>
<name>A0A5C5ZA75_9BACT</name>
<dbReference type="InterPro" id="IPR006644">
    <property type="entry name" value="Cadg"/>
</dbReference>
<gene>
    <name evidence="3" type="ORF">CA13_57080</name>
</gene>
<dbReference type="Proteomes" id="UP000315010">
    <property type="component" value="Unassembled WGS sequence"/>
</dbReference>
<evidence type="ECO:0000313" key="4">
    <source>
        <dbReference type="Proteomes" id="UP000315010"/>
    </source>
</evidence>
<dbReference type="GO" id="GO:0000272">
    <property type="term" value="P:polysaccharide catabolic process"/>
    <property type="evidence" value="ECO:0007669"/>
    <property type="project" value="InterPro"/>
</dbReference>
<sequence length="592" mass="63168">MTVGNTNDVPTLGKSINDQSTTEGSIFSFTFPEGSFGDPDGDMLTYTAMLDDGSALPDWLAFTSSTRTFAGTSTSGDVGTLNIVVAAIDPSDESVTTEFVISVSDFDPVAVDDIDFTTNEDLALELVVSDLLLNDQYVDVDHERVIEFLAGIGVTELGAVLSVAADTGQISYQPLTSSEIQSLNVGQTVQDSFRYGIWDDRGVASFATVFLAVSGRNDAPHAVDDVIAVSSVTKTEIDPFINDEDVDGNIVRSTMSVTVEPQFGELLFEDGQLSYLPGASFVSEDGFTYTIADHSGELSRVATVRLLARPLADTIVAGTSIERSVEVAVAPYFASQTPLDLSLVEILSGPVPGTNPIEQYGPSHGSAEVINGALVYMPSPGYTGSDSLYFTVVDQDGSRSLPTLMTIQTVQSRLQYPLDPADVNRDGQVSALDALLVINRLNRLGTGSVEIVVDQEHDYGIGTNDGVDEQYFYDVNGDVKISALDALLAINRLVEQPAESERVPSGEWIGSPLVSAENDPISGNTHPTTIDERQGETKRKSGGDSTANVFNPIDLIAMDRHRVGDTDAADDDVSLLAALDAAIQERFEVRVG</sequence>
<feature type="region of interest" description="Disordered" evidence="1">
    <location>
        <begin position="514"/>
        <end position="546"/>
    </location>
</feature>
<keyword evidence="4" id="KW-1185">Reference proteome</keyword>
<dbReference type="EMBL" id="SJPJ01000001">
    <property type="protein sequence ID" value="TWT84232.1"/>
    <property type="molecule type" value="Genomic_DNA"/>
</dbReference>
<dbReference type="InterPro" id="IPR036439">
    <property type="entry name" value="Dockerin_dom_sf"/>
</dbReference>
<dbReference type="SMART" id="SM00736">
    <property type="entry name" value="CADG"/>
    <property type="match status" value="1"/>
</dbReference>
<dbReference type="SUPFAM" id="SSF49313">
    <property type="entry name" value="Cadherin-like"/>
    <property type="match status" value="1"/>
</dbReference>
<dbReference type="Pfam" id="PF17963">
    <property type="entry name" value="Big_9"/>
    <property type="match status" value="3"/>
</dbReference>
<dbReference type="Gene3D" id="1.10.1330.10">
    <property type="entry name" value="Dockerin domain"/>
    <property type="match status" value="1"/>
</dbReference>
<dbReference type="GO" id="GO:0005509">
    <property type="term" value="F:calcium ion binding"/>
    <property type="evidence" value="ECO:0007669"/>
    <property type="project" value="InterPro"/>
</dbReference>
<dbReference type="InterPro" id="IPR013783">
    <property type="entry name" value="Ig-like_fold"/>
</dbReference>
<reference evidence="3 4" key="1">
    <citation type="submission" date="2019-02" db="EMBL/GenBank/DDBJ databases">
        <title>Deep-cultivation of Planctomycetes and their phenomic and genomic characterization uncovers novel biology.</title>
        <authorList>
            <person name="Wiegand S."/>
            <person name="Jogler M."/>
            <person name="Boedeker C."/>
            <person name="Pinto D."/>
            <person name="Vollmers J."/>
            <person name="Rivas-Marin E."/>
            <person name="Kohn T."/>
            <person name="Peeters S.H."/>
            <person name="Heuer A."/>
            <person name="Rast P."/>
            <person name="Oberbeckmann S."/>
            <person name="Bunk B."/>
            <person name="Jeske O."/>
            <person name="Meyerdierks A."/>
            <person name="Storesund J.E."/>
            <person name="Kallscheuer N."/>
            <person name="Luecker S."/>
            <person name="Lage O.M."/>
            <person name="Pohl T."/>
            <person name="Merkel B.J."/>
            <person name="Hornburger P."/>
            <person name="Mueller R.-W."/>
            <person name="Bruemmer F."/>
            <person name="Labrenz M."/>
            <person name="Spormann A.M."/>
            <person name="Op Den Camp H."/>
            <person name="Overmann J."/>
            <person name="Amann R."/>
            <person name="Jetten M.S.M."/>
            <person name="Mascher T."/>
            <person name="Medema M.H."/>
            <person name="Devos D.P."/>
            <person name="Kaster A.-K."/>
            <person name="Ovreas L."/>
            <person name="Rohde M."/>
            <person name="Galperin M.Y."/>
            <person name="Jogler C."/>
        </authorList>
    </citation>
    <scope>NUCLEOTIDE SEQUENCE [LARGE SCALE GENOMIC DNA]</scope>
    <source>
        <strain evidence="3 4">CA13</strain>
    </source>
</reference>
<organism evidence="3 4">
    <name type="scientific">Novipirellula herctigrandis</name>
    <dbReference type="NCBI Taxonomy" id="2527986"/>
    <lineage>
        <taxon>Bacteria</taxon>
        <taxon>Pseudomonadati</taxon>
        <taxon>Planctomycetota</taxon>
        <taxon>Planctomycetia</taxon>
        <taxon>Pirellulales</taxon>
        <taxon>Pirellulaceae</taxon>
        <taxon>Novipirellula</taxon>
    </lineage>
</organism>
<comment type="caution">
    <text evidence="3">The sequence shown here is derived from an EMBL/GenBank/DDBJ whole genome shotgun (WGS) entry which is preliminary data.</text>
</comment>
<dbReference type="OrthoDB" id="272883at2"/>
<protein>
    <submittedName>
        <fullName evidence="3">Dockerin type I repeat protein</fullName>
    </submittedName>
</protein>